<dbReference type="InterPro" id="IPR018488">
    <property type="entry name" value="cNMP-bd_CS"/>
</dbReference>
<dbReference type="Pfam" id="PF19307">
    <property type="entry name" value="SrpI-like"/>
    <property type="match status" value="1"/>
</dbReference>
<dbReference type="PROSITE" id="PS50042">
    <property type="entry name" value="CNMP_BINDING_3"/>
    <property type="match status" value="1"/>
</dbReference>
<dbReference type="Gene3D" id="2.60.120.10">
    <property type="entry name" value="Jelly Rolls"/>
    <property type="match status" value="1"/>
</dbReference>
<keyword evidence="3" id="KW-1185">Reference proteome</keyword>
<dbReference type="NCBIfam" id="NF041163">
    <property type="entry name" value="encap_f2b"/>
    <property type="match status" value="1"/>
</dbReference>
<dbReference type="EMBL" id="JACHIR010000001">
    <property type="protein sequence ID" value="MBB5892020.1"/>
    <property type="molecule type" value="Genomic_DNA"/>
</dbReference>
<dbReference type="Proteomes" id="UP000585638">
    <property type="component" value="Unassembled WGS sequence"/>
</dbReference>
<accession>A0A7W9KG53</accession>
<protein>
    <submittedName>
        <fullName evidence="2">CRP-like cAMP-binding protein</fullName>
    </submittedName>
</protein>
<dbReference type="Pfam" id="PF00027">
    <property type="entry name" value="cNMP_binding"/>
    <property type="match status" value="1"/>
</dbReference>
<organism evidence="2 3">
    <name type="scientific">Kutzneria kofuensis</name>
    <dbReference type="NCBI Taxonomy" id="103725"/>
    <lineage>
        <taxon>Bacteria</taxon>
        <taxon>Bacillati</taxon>
        <taxon>Actinomycetota</taxon>
        <taxon>Actinomycetes</taxon>
        <taxon>Pseudonocardiales</taxon>
        <taxon>Pseudonocardiaceae</taxon>
        <taxon>Kutzneria</taxon>
    </lineage>
</organism>
<dbReference type="GO" id="GO:0005829">
    <property type="term" value="C:cytosol"/>
    <property type="evidence" value="ECO:0007669"/>
    <property type="project" value="TreeGrafter"/>
</dbReference>
<dbReference type="SMART" id="SM00100">
    <property type="entry name" value="cNMP"/>
    <property type="match status" value="1"/>
</dbReference>
<name>A0A7W9KG53_9PSEU</name>
<dbReference type="InterPro" id="IPR014710">
    <property type="entry name" value="RmlC-like_jellyroll"/>
</dbReference>
<dbReference type="InterPro" id="IPR045641">
    <property type="entry name" value="SrpI-like"/>
</dbReference>
<dbReference type="InterPro" id="IPR049817">
    <property type="entry name" value="Encap_f2b"/>
</dbReference>
<dbReference type="InterPro" id="IPR018490">
    <property type="entry name" value="cNMP-bd_dom_sf"/>
</dbReference>
<evidence type="ECO:0000313" key="2">
    <source>
        <dbReference type="EMBL" id="MBB5892020.1"/>
    </source>
</evidence>
<dbReference type="CDD" id="cd00038">
    <property type="entry name" value="CAP_ED"/>
    <property type="match status" value="1"/>
</dbReference>
<dbReference type="PANTHER" id="PTHR24567:SF74">
    <property type="entry name" value="HTH-TYPE TRANSCRIPTIONAL REGULATOR ARCR"/>
    <property type="match status" value="1"/>
</dbReference>
<feature type="domain" description="Cyclic nucleotide-binding" evidence="1">
    <location>
        <begin position="91"/>
        <end position="193"/>
    </location>
</feature>
<evidence type="ECO:0000313" key="3">
    <source>
        <dbReference type="Proteomes" id="UP000585638"/>
    </source>
</evidence>
<comment type="caution">
    <text evidence="2">The sequence shown here is derived from an EMBL/GenBank/DDBJ whole genome shotgun (WGS) entry which is preliminary data.</text>
</comment>
<sequence length="462" mass="50412">MTETLDPASTQLSLGTAAARQLATTTKSVPQMQAITPRWLLRNLPWVEAKGANYRVNRRLTYSVGDGRIEFVSTGDNVRVIPAELGELAPLRGFTDADALTALAGRFTQRRYSAGDTIVQAGAAADELFLIVHGRVDKVGVGKYGEDSALGTLADGDHFGEQVLLGEGDWPFSVRASTGCVVLALPRGAFLEVADGSPALRSHVDGFRERGGKSQNKHGEAAIEMSAGHAGEVDLPGTFVDYDLSPREYELSVAQTMLRIHTRVADLYNGPHDQVQEQLRLTIEALRERQEYDLLNNRDFGLLHNADHSQRLHTRNGAPTPNDMDELVSRRRKTKFFLAHPKAIAAFGRELNARGLYPSPVIVDGRPLQSWRGVPIFPCDKIPIDPEHNTTSILAMRTGEDDNGVIGLHQTGIPDEREPGLSVRFTGISDKAILSYLVSTYYSCAVLVPDALGVLEDVELGN</sequence>
<dbReference type="PROSITE" id="PS00888">
    <property type="entry name" value="CNMP_BINDING_1"/>
    <property type="match status" value="1"/>
</dbReference>
<dbReference type="RefSeq" id="WP_312890137.1">
    <property type="nucleotide sequence ID" value="NZ_JACHIR010000001.1"/>
</dbReference>
<reference evidence="2 3" key="1">
    <citation type="submission" date="2020-08" db="EMBL/GenBank/DDBJ databases">
        <title>Sequencing the genomes of 1000 actinobacteria strains.</title>
        <authorList>
            <person name="Klenk H.-P."/>
        </authorList>
    </citation>
    <scope>NUCLEOTIDE SEQUENCE [LARGE SCALE GENOMIC DNA]</scope>
    <source>
        <strain evidence="2 3">DSM 43851</strain>
    </source>
</reference>
<dbReference type="PANTHER" id="PTHR24567">
    <property type="entry name" value="CRP FAMILY TRANSCRIPTIONAL REGULATORY PROTEIN"/>
    <property type="match status" value="1"/>
</dbReference>
<dbReference type="InterPro" id="IPR000595">
    <property type="entry name" value="cNMP-bd_dom"/>
</dbReference>
<evidence type="ECO:0000259" key="1">
    <source>
        <dbReference type="PROSITE" id="PS50042"/>
    </source>
</evidence>
<gene>
    <name evidence="2" type="ORF">BJ998_003216</name>
</gene>
<dbReference type="SUPFAM" id="SSF51206">
    <property type="entry name" value="cAMP-binding domain-like"/>
    <property type="match status" value="1"/>
</dbReference>
<proteinExistence type="predicted"/>
<dbReference type="GO" id="GO:0003700">
    <property type="term" value="F:DNA-binding transcription factor activity"/>
    <property type="evidence" value="ECO:0007669"/>
    <property type="project" value="TreeGrafter"/>
</dbReference>
<dbReference type="AlphaFoldDB" id="A0A7W9KG53"/>
<dbReference type="InterPro" id="IPR050397">
    <property type="entry name" value="Env_Response_Regulators"/>
</dbReference>